<dbReference type="EMBL" id="JXRQ01000015">
    <property type="protein sequence ID" value="KIL51410.1"/>
    <property type="molecule type" value="Genomic_DNA"/>
</dbReference>
<evidence type="ECO:0000313" key="1">
    <source>
        <dbReference type="EMBL" id="KIL51410.1"/>
    </source>
</evidence>
<keyword evidence="2" id="KW-1185">Reference proteome</keyword>
<proteinExistence type="predicted"/>
<dbReference type="AlphaFoldDB" id="A0A0C2RMD0"/>
<dbReference type="Proteomes" id="UP000031950">
    <property type="component" value="Unassembled WGS sequence"/>
</dbReference>
<sequence length="38" mass="4710">MVEAFNWIKNKRFSVEPVVYKDWRLIDQLEEAPWNRSD</sequence>
<protein>
    <submittedName>
        <fullName evidence="1">Uncharacterized protein</fullName>
    </submittedName>
</protein>
<reference evidence="1 2" key="1">
    <citation type="submission" date="2015-01" db="EMBL/GenBank/DDBJ databases">
        <title>Genome sequence of Jeotgalibacillus alimentarius.</title>
        <authorList>
            <person name="Goh K.M."/>
            <person name="Chan K.-G."/>
            <person name="Yaakop A.S."/>
            <person name="Ee R."/>
            <person name="Gan H.M."/>
            <person name="Chan C.S."/>
        </authorList>
    </citation>
    <scope>NUCLEOTIDE SEQUENCE [LARGE SCALE GENOMIC DNA]</scope>
    <source>
        <strain evidence="1 2">YKJ-13</strain>
    </source>
</reference>
<comment type="caution">
    <text evidence="1">The sequence shown here is derived from an EMBL/GenBank/DDBJ whole genome shotgun (WGS) entry which is preliminary data.</text>
</comment>
<dbReference type="PATRIC" id="fig|135826.4.peg.916"/>
<accession>A0A0C2RMD0</accession>
<gene>
    <name evidence="1" type="ORF">KP77_09220</name>
</gene>
<organism evidence="1 2">
    <name type="scientific">Jeotgalibacillus alimentarius</name>
    <dbReference type="NCBI Taxonomy" id="135826"/>
    <lineage>
        <taxon>Bacteria</taxon>
        <taxon>Bacillati</taxon>
        <taxon>Bacillota</taxon>
        <taxon>Bacilli</taxon>
        <taxon>Bacillales</taxon>
        <taxon>Caryophanaceae</taxon>
        <taxon>Jeotgalibacillus</taxon>
    </lineage>
</organism>
<evidence type="ECO:0000313" key="2">
    <source>
        <dbReference type="Proteomes" id="UP000031950"/>
    </source>
</evidence>
<name>A0A0C2RMD0_9BACL</name>